<evidence type="ECO:0000256" key="13">
    <source>
        <dbReference type="ARBA" id="ARBA00023264"/>
    </source>
</evidence>
<evidence type="ECO:0000256" key="1">
    <source>
        <dbReference type="ARBA" id="ARBA00004141"/>
    </source>
</evidence>
<dbReference type="PANTHER" id="PTHR13906:SF14">
    <property type="entry name" value="LYSOPHOSPHOLIPID ACYLTRANSFERASE 5"/>
    <property type="match status" value="1"/>
</dbReference>
<evidence type="ECO:0000256" key="17">
    <source>
        <dbReference type="ARBA" id="ARBA00038923"/>
    </source>
</evidence>
<evidence type="ECO:0000256" key="7">
    <source>
        <dbReference type="ARBA" id="ARBA00022692"/>
    </source>
</evidence>
<keyword evidence="11 19" id="KW-0472">Membrane</keyword>
<evidence type="ECO:0000256" key="16">
    <source>
        <dbReference type="ARBA" id="ARBA00026120"/>
    </source>
</evidence>
<dbReference type="OrthoDB" id="5974730at2759"/>
<dbReference type="InterPro" id="IPR049941">
    <property type="entry name" value="LPLAT_7/PORCN-like"/>
</dbReference>
<evidence type="ECO:0000256" key="2">
    <source>
        <dbReference type="ARBA" id="ARBA00004240"/>
    </source>
</evidence>
<evidence type="ECO:0000256" key="11">
    <source>
        <dbReference type="ARBA" id="ARBA00023136"/>
    </source>
</evidence>
<keyword evidence="21" id="KW-1185">Reference proteome</keyword>
<keyword evidence="14" id="KW-0012">Acyltransferase</keyword>
<keyword evidence="9 19" id="KW-1133">Transmembrane helix</keyword>
<evidence type="ECO:0000313" key="21">
    <source>
        <dbReference type="Proteomes" id="UP000053660"/>
    </source>
</evidence>
<feature type="non-terminal residue" evidence="20">
    <location>
        <position position="1"/>
    </location>
</feature>
<keyword evidence="10" id="KW-0443">Lipid metabolism</keyword>
<dbReference type="EMBL" id="KN579749">
    <property type="protein sequence ID" value="KHJ82411.1"/>
    <property type="molecule type" value="Genomic_DNA"/>
</dbReference>
<dbReference type="GO" id="GO:0016020">
    <property type="term" value="C:membrane"/>
    <property type="evidence" value="ECO:0007669"/>
    <property type="project" value="UniProtKB-SubCell"/>
</dbReference>
<accession>A0A0B1SET8</accession>
<sequence>LFRWDGVRDVHIWLWETGIDFSSVIASFNCGTNTFAKNHLFRRLRWLGHRAASHLATLGYLAIWHGYHLGYFVLFLFEFGCVVAQEQLYALIDRTPGWAEFNAKPIVRPFVWLFGRLTINYAMGSTFMTMGLLKTKYWIGVSVRSINMFTILGCNSTIKSAFYVLT</sequence>
<dbReference type="InterPro" id="IPR004299">
    <property type="entry name" value="MBOAT_fam"/>
</dbReference>
<evidence type="ECO:0000256" key="6">
    <source>
        <dbReference type="ARBA" id="ARBA00022679"/>
    </source>
</evidence>
<dbReference type="Pfam" id="PF03062">
    <property type="entry name" value="MBOAT"/>
    <property type="match status" value="1"/>
</dbReference>
<evidence type="ECO:0000256" key="18">
    <source>
        <dbReference type="ARBA" id="ARBA00039721"/>
    </source>
</evidence>
<proteinExistence type="inferred from homology"/>
<dbReference type="GO" id="GO:0006656">
    <property type="term" value="P:phosphatidylcholine biosynthetic process"/>
    <property type="evidence" value="ECO:0007669"/>
    <property type="project" value="TreeGrafter"/>
</dbReference>
<reference evidence="20 21" key="1">
    <citation type="submission" date="2014-03" db="EMBL/GenBank/DDBJ databases">
        <title>Draft genome of the hookworm Oesophagostomum dentatum.</title>
        <authorList>
            <person name="Mitreva M."/>
        </authorList>
    </citation>
    <scope>NUCLEOTIDE SEQUENCE [LARGE SCALE GENOMIC DNA]</scope>
    <source>
        <strain evidence="20 21">OD-Hann</strain>
    </source>
</reference>
<dbReference type="AlphaFoldDB" id="A0A0B1SET8"/>
<evidence type="ECO:0000256" key="12">
    <source>
        <dbReference type="ARBA" id="ARBA00023209"/>
    </source>
</evidence>
<keyword evidence="6" id="KW-0808">Transferase</keyword>
<dbReference type="PANTHER" id="PTHR13906">
    <property type="entry name" value="PORCUPINE"/>
    <property type="match status" value="1"/>
</dbReference>
<dbReference type="GO" id="GO:0071617">
    <property type="term" value="F:lysophospholipid acyltransferase activity"/>
    <property type="evidence" value="ECO:0007669"/>
    <property type="project" value="TreeGrafter"/>
</dbReference>
<comment type="pathway">
    <text evidence="15">Phospholipid metabolism.</text>
</comment>
<comment type="pathway">
    <text evidence="3">Lipid metabolism; phospholipid metabolism.</text>
</comment>
<dbReference type="Proteomes" id="UP000053660">
    <property type="component" value="Unassembled WGS sequence"/>
</dbReference>
<protein>
    <recommendedName>
        <fullName evidence="18">Lysophospholipid acyltransferase 5</fullName>
        <ecNumber evidence="16">2.3.1.23</ecNumber>
        <ecNumber evidence="17">2.3.1.n6</ecNumber>
    </recommendedName>
</protein>
<evidence type="ECO:0000256" key="10">
    <source>
        <dbReference type="ARBA" id="ARBA00023098"/>
    </source>
</evidence>
<evidence type="ECO:0000256" key="19">
    <source>
        <dbReference type="SAM" id="Phobius"/>
    </source>
</evidence>
<comment type="similarity">
    <text evidence="4">Belongs to the membrane-bound acyltransferase family.</text>
</comment>
<evidence type="ECO:0000256" key="9">
    <source>
        <dbReference type="ARBA" id="ARBA00022989"/>
    </source>
</evidence>
<evidence type="ECO:0000256" key="8">
    <source>
        <dbReference type="ARBA" id="ARBA00022824"/>
    </source>
</evidence>
<evidence type="ECO:0000256" key="5">
    <source>
        <dbReference type="ARBA" id="ARBA00022516"/>
    </source>
</evidence>
<keyword evidence="5" id="KW-0444">Lipid biosynthesis</keyword>
<feature type="transmembrane region" description="Helical" evidence="19">
    <location>
        <begin position="145"/>
        <end position="165"/>
    </location>
</feature>
<gene>
    <name evidence="20" type="ORF">OESDEN_17895</name>
</gene>
<comment type="subcellular location">
    <subcellularLocation>
        <location evidence="2">Endoplasmic reticulum</location>
    </subcellularLocation>
    <subcellularLocation>
        <location evidence="1">Membrane</location>
        <topology evidence="1">Multi-pass membrane protein</topology>
    </subcellularLocation>
</comment>
<dbReference type="GO" id="GO:0030258">
    <property type="term" value="P:lipid modification"/>
    <property type="evidence" value="ECO:0007669"/>
    <property type="project" value="TreeGrafter"/>
</dbReference>
<dbReference type="EC" id="2.3.1.23" evidence="16"/>
<dbReference type="EC" id="2.3.1.n6" evidence="17"/>
<keyword evidence="8" id="KW-0256">Endoplasmic reticulum</keyword>
<evidence type="ECO:0000313" key="20">
    <source>
        <dbReference type="EMBL" id="KHJ82411.1"/>
    </source>
</evidence>
<keyword evidence="7 19" id="KW-0812">Transmembrane</keyword>
<evidence type="ECO:0000256" key="4">
    <source>
        <dbReference type="ARBA" id="ARBA00010323"/>
    </source>
</evidence>
<organism evidence="20 21">
    <name type="scientific">Oesophagostomum dentatum</name>
    <name type="common">Nodular worm</name>
    <dbReference type="NCBI Taxonomy" id="61180"/>
    <lineage>
        <taxon>Eukaryota</taxon>
        <taxon>Metazoa</taxon>
        <taxon>Ecdysozoa</taxon>
        <taxon>Nematoda</taxon>
        <taxon>Chromadorea</taxon>
        <taxon>Rhabditida</taxon>
        <taxon>Rhabditina</taxon>
        <taxon>Rhabditomorpha</taxon>
        <taxon>Strongyloidea</taxon>
        <taxon>Strongylidae</taxon>
        <taxon>Oesophagostomum</taxon>
    </lineage>
</organism>
<evidence type="ECO:0000256" key="15">
    <source>
        <dbReference type="ARBA" id="ARBA00025707"/>
    </source>
</evidence>
<keyword evidence="13" id="KW-1208">Phospholipid metabolism</keyword>
<dbReference type="GO" id="GO:0047184">
    <property type="term" value="F:1-acylglycerophosphocholine O-acyltransferase activity"/>
    <property type="evidence" value="ECO:0007669"/>
    <property type="project" value="UniProtKB-EC"/>
</dbReference>
<evidence type="ECO:0000256" key="3">
    <source>
        <dbReference type="ARBA" id="ARBA00005074"/>
    </source>
</evidence>
<name>A0A0B1SET8_OESDE</name>
<evidence type="ECO:0000256" key="14">
    <source>
        <dbReference type="ARBA" id="ARBA00023315"/>
    </source>
</evidence>
<keyword evidence="12" id="KW-0594">Phospholipid biosynthesis</keyword>
<feature type="transmembrane region" description="Helical" evidence="19">
    <location>
        <begin position="110"/>
        <end position="133"/>
    </location>
</feature>
<dbReference type="GO" id="GO:0005783">
    <property type="term" value="C:endoplasmic reticulum"/>
    <property type="evidence" value="ECO:0007669"/>
    <property type="project" value="UniProtKB-SubCell"/>
</dbReference>
<feature type="transmembrane region" description="Helical" evidence="19">
    <location>
        <begin position="57"/>
        <end position="77"/>
    </location>
</feature>